<proteinExistence type="inferred from homology"/>
<keyword evidence="17 27" id="KW-1133">Transmembrane helix</keyword>
<dbReference type="GO" id="GO:0016020">
    <property type="term" value="C:membrane"/>
    <property type="evidence" value="ECO:0007669"/>
    <property type="project" value="UniProtKB-UniRule"/>
</dbReference>
<evidence type="ECO:0000256" key="23">
    <source>
        <dbReference type="ARBA" id="ARBA00023288"/>
    </source>
</evidence>
<feature type="lipid moiety-binding region" description="S-palmitoyl cysteine; by host" evidence="27">
    <location>
        <position position="565"/>
    </location>
</feature>
<evidence type="ECO:0000256" key="4">
    <source>
        <dbReference type="ARBA" id="ARBA00022510"/>
    </source>
</evidence>
<dbReference type="SUPFAM" id="SSF49818">
    <property type="entry name" value="Viral protein domain"/>
    <property type="match status" value="1"/>
</dbReference>
<evidence type="ECO:0000256" key="16">
    <source>
        <dbReference type="ARBA" id="ARBA00022890"/>
    </source>
</evidence>
<keyword evidence="5 27" id="KW-1032">Host cell membrane</keyword>
<evidence type="ECO:0000256" key="7">
    <source>
        <dbReference type="ARBA" id="ARBA00022570"/>
    </source>
</evidence>
<evidence type="ECO:0000256" key="28">
    <source>
        <dbReference type="RuleBase" id="RU003324"/>
    </source>
</evidence>
<evidence type="ECO:0000256" key="3">
    <source>
        <dbReference type="ARBA" id="ARBA00022506"/>
    </source>
</evidence>
<evidence type="ECO:0000256" key="10">
    <source>
        <dbReference type="ARBA" id="ARBA00022692"/>
    </source>
</evidence>
<evidence type="ECO:0000256" key="17">
    <source>
        <dbReference type="ARBA" id="ARBA00022989"/>
    </source>
</evidence>
<dbReference type="InterPro" id="IPR000149">
    <property type="entry name" value="Hemagglutn_influenz_A"/>
</dbReference>
<reference evidence="29" key="1">
    <citation type="submission" date="2010-12" db="EMBL/GenBank/DDBJ databases">
        <title>unpublished.</title>
        <authorList>
            <person name="Fouchier R."/>
        </authorList>
    </citation>
    <scope>NUCLEOTIDE SEQUENCE</scope>
    <source>
        <strain evidence="29">A/Liverpool/1951</strain>
    </source>
</reference>
<evidence type="ECO:0000256" key="25">
    <source>
        <dbReference type="ARBA" id="ARBA00059860"/>
    </source>
</evidence>
<evidence type="ECO:0000256" key="22">
    <source>
        <dbReference type="ARBA" id="ARBA00023261"/>
    </source>
</evidence>
<comment type="subcellular location">
    <subcellularLocation>
        <location evidence="1 27">Host apical cell membrane</location>
        <topology evidence="1 27">Single-pass type I membrane protein</topology>
    </subcellularLocation>
    <subcellularLocation>
        <location evidence="27">Virion membrane</location>
        <topology evidence="27">Single-pass type I membrane protein</topology>
    </subcellularLocation>
    <text evidence="27">Targeted to the apical plasma membrane in epithelial polarized cells through a signal present in the transmembrane domain. Associated with glycosphingolipid- and cholesterol-enriched detergent-resistant lipid rafts.</text>
</comment>
<evidence type="ECO:0000256" key="12">
    <source>
        <dbReference type="ARBA" id="ARBA00022804"/>
    </source>
</evidence>
<comment type="subunit">
    <text evidence="26">Homotrimer of disulfide-linked HA1-HA2. Interacts with human CACNA1C.</text>
</comment>
<keyword evidence="14 27" id="KW-1043">Host membrane</keyword>
<dbReference type="HAMAP" id="MF_04072">
    <property type="entry name" value="INFV_HEMA"/>
    <property type="match status" value="1"/>
</dbReference>
<evidence type="ECO:0000256" key="8">
    <source>
        <dbReference type="ARBA" id="ARBA00022581"/>
    </source>
</evidence>
<dbReference type="InterPro" id="IPR008980">
    <property type="entry name" value="Capsid_hemagglutn"/>
</dbReference>
<comment type="PTM">
    <text evidence="27">Palmitoylated.</text>
</comment>
<dbReference type="PRINTS" id="PR00329">
    <property type="entry name" value="HEMAGGLUTN12"/>
</dbReference>
<evidence type="ECO:0000256" key="2">
    <source>
        <dbReference type="ARBA" id="ARBA00006321"/>
    </source>
</evidence>
<evidence type="ECO:0000256" key="27">
    <source>
        <dbReference type="HAMAP-Rule" id="MF_04072"/>
    </source>
</evidence>
<evidence type="ECO:0000256" key="15">
    <source>
        <dbReference type="ARBA" id="ARBA00022879"/>
    </source>
</evidence>
<accession>E6XUC5</accession>
<dbReference type="GO" id="GO:0019031">
    <property type="term" value="C:viral envelope"/>
    <property type="evidence" value="ECO:0007669"/>
    <property type="project" value="UniProtKB-UniRule"/>
</dbReference>
<feature type="disulfide bond" evidence="27">
    <location>
        <begin position="72"/>
        <end position="84"/>
    </location>
</feature>
<protein>
    <recommendedName>
        <fullName evidence="27">Hemagglutinin</fullName>
    </recommendedName>
    <component>
        <recommendedName>
            <fullName evidence="27">Hemagglutinin HA1 chain</fullName>
        </recommendedName>
    </component>
    <component>
        <recommendedName>
            <fullName evidence="27">Hemagglutinin HA2 chain</fullName>
        </recommendedName>
    </component>
</protein>
<evidence type="ECO:0000256" key="5">
    <source>
        <dbReference type="ARBA" id="ARBA00022511"/>
    </source>
</evidence>
<keyword evidence="16 27" id="KW-1164">Virus endocytosis by host</keyword>
<keyword evidence="9 27" id="KW-1162">Viral penetration into host cytoplasm</keyword>
<dbReference type="PRINTS" id="PR00330">
    <property type="entry name" value="HEMAGGLUTN1"/>
</dbReference>
<keyword evidence="20 27" id="KW-1015">Disulfide bond</keyword>
<evidence type="ECO:0000256" key="11">
    <source>
        <dbReference type="ARBA" id="ARBA00022729"/>
    </source>
</evidence>
<keyword evidence="19 27" id="KW-0564">Palmitate</keyword>
<dbReference type="Pfam" id="PF00509">
    <property type="entry name" value="Hemagglutinin"/>
    <property type="match status" value="1"/>
</dbReference>
<gene>
    <name evidence="27 29" type="primary">HA</name>
</gene>
<evidence type="ECO:0000256" key="21">
    <source>
        <dbReference type="ARBA" id="ARBA00023180"/>
    </source>
</evidence>
<keyword evidence="4 27" id="KW-1170">Fusion of virus membrane with host endosomal membrane</keyword>
<dbReference type="GO" id="GO:0046789">
    <property type="term" value="F:host cell surface receptor binding"/>
    <property type="evidence" value="ECO:0007669"/>
    <property type="project" value="UniProtKB-UniRule"/>
</dbReference>
<dbReference type="GO" id="GO:0046761">
    <property type="term" value="P:viral budding from plasma membrane"/>
    <property type="evidence" value="ECO:0007669"/>
    <property type="project" value="UniProtKB-UniRule"/>
</dbReference>
<comment type="PTM">
    <text evidence="27">In natural infection, inactive HA is matured into HA1 and HA2 outside the cell by one or more trypsin-like, arginine-specific endoprotease secreted by the bronchial epithelial cells. One identified protease that may be involved in this process is secreted in lungs by club cells.</text>
</comment>
<keyword evidence="22 27" id="KW-1167">Clathrin- and caveolin-independent endocytosis of virus by host</keyword>
<evidence type="ECO:0000256" key="19">
    <source>
        <dbReference type="ARBA" id="ARBA00023139"/>
    </source>
</evidence>
<keyword evidence="15 27" id="KW-0261">Viral envelope protein</keyword>
<evidence type="ECO:0000256" key="13">
    <source>
        <dbReference type="ARBA" id="ARBA00022844"/>
    </source>
</evidence>
<evidence type="ECO:0000256" key="1">
    <source>
        <dbReference type="ARBA" id="ARBA00004310"/>
    </source>
</evidence>
<dbReference type="GO" id="GO:0039654">
    <property type="term" value="P:fusion of virus membrane with host endosome membrane"/>
    <property type="evidence" value="ECO:0007669"/>
    <property type="project" value="UniProtKB-UniRule"/>
</dbReference>
<dbReference type="Gene3D" id="3.90.209.20">
    <property type="match status" value="1"/>
</dbReference>
<keyword evidence="11 27" id="KW-0732">Signal</keyword>
<feature type="transmembrane region" description="Helical" evidence="27">
    <location>
        <begin position="531"/>
        <end position="554"/>
    </location>
</feature>
<dbReference type="Gene3D" id="3.90.20.10">
    <property type="match status" value="1"/>
</dbReference>
<feature type="disulfide bond" evidence="27">
    <location>
        <begin position="488"/>
        <end position="492"/>
    </location>
</feature>
<evidence type="ECO:0000256" key="6">
    <source>
        <dbReference type="ARBA" id="ARBA00022546"/>
    </source>
</evidence>
<evidence type="ECO:0000256" key="26">
    <source>
        <dbReference type="ARBA" id="ARBA00064035"/>
    </source>
</evidence>
<keyword evidence="7 27" id="KW-1165">Clathrin-mediated endocytosis of virus by host</keyword>
<dbReference type="GO" id="GO:0055036">
    <property type="term" value="C:virion membrane"/>
    <property type="evidence" value="ECO:0007669"/>
    <property type="project" value="UniProtKB-SubCell"/>
</dbReference>
<evidence type="ECO:0000256" key="9">
    <source>
        <dbReference type="ARBA" id="ARBA00022595"/>
    </source>
</evidence>
<keyword evidence="23 27" id="KW-0449">Lipoprotein</keyword>
<evidence type="ECO:0000256" key="20">
    <source>
        <dbReference type="ARBA" id="ARBA00023157"/>
    </source>
</evidence>
<sequence>MKARLLILLCALSATDADTICIGYHANNSTDTVDTVLEKNVTVTHSVNLLEDSHNGKLCRLKGIAPLQLGKCNIAGWILGNPECESLLSNRSWSYIAETPNSENGTCYPGDFADYEELREQLSSVSSFERFEIFPKERSWPKHNITRGVTAACSHAKKSSFYKNLLWLTEANGSYPNLIKSYVNNKEKEVLVLWGVHHPSNIEDQRTLYRKENAYVSVVSSNYNRRFTPEIAERPKVRGQAGRMNYYWTLLEPGDKIIFEANGNLIAPWYAFALSRGLGSGIITSNASMDECDTKCQTPQGAINSSLPFQNIHPVTIGECPKYVRSTKLRMVTGLRNIPSIQSRGLFGAIAGFIEGGWTGMVDGWYGYHHQNEQGSGYAADQKSTQNAINGITNKVNSVIEKMNTQFTAVGKEFNKLEKRMENLNKKVDDGFLDIWTYNAELLVLLENERTLDFHDSNVKNLYEKVKNQLRNNAKEIGNGCFEFYHKCDNECMESVKNGTYDYPKYSEESKLNREKIDGVKLESMGVYQILAIYSTVASSLVLLVSLGAISFWMCSNGSLQCRICI</sequence>
<keyword evidence="18 27" id="KW-0472">Membrane</keyword>
<feature type="chain" id="PRO_5023369227" description="Hemagglutinin HA2 chain" evidence="27">
    <location>
        <begin position="345"/>
        <end position="566"/>
    </location>
</feature>
<evidence type="ECO:0000313" key="29">
    <source>
        <dbReference type="EMBL" id="ADT79108.1"/>
    </source>
</evidence>
<keyword evidence="13 27" id="KW-0946">Virion</keyword>
<comment type="similarity">
    <text evidence="2 27 28">Belongs to the influenza viruses hemagglutinin family.</text>
</comment>
<evidence type="ECO:0000256" key="24">
    <source>
        <dbReference type="ARBA" id="ARBA00023296"/>
    </source>
</evidence>
<keyword evidence="24 27" id="KW-1160">Virus entry into host cell</keyword>
<keyword evidence="3 27" id="KW-1168">Fusion of virus membrane with host membrane</keyword>
<comment type="caution">
    <text evidence="27">Lacks conserved residue(s) required for the propagation of feature annotation.</text>
</comment>
<comment type="function">
    <text evidence="25 28">Binds to sialic acid-containing receptors on the cell surface, bringing about the attachment of the virus particle to the cell. This attachment induces virion internalization of about two third of the virus particles through clathrin-dependent endocytosis and about one third through a clathrin- and caveolin-independent pathway. Plays a major role in the determination of host range restriction and virulence. Class I viral fusion protein. Responsible for penetration of the virus into the cell cytoplasm by mediating the fusion of the membrane of the endocytosed virus particle with the endosomal membrane. Low pH in endosomes induces an irreversible conformational change in HA2, releasing the fusion hydrophobic peptide. Several trimers are required to form a competent fusion pore.</text>
</comment>
<dbReference type="InterPro" id="IPR001364">
    <property type="entry name" value="Hemagglutn_influenz_A/B"/>
</dbReference>
<feature type="site" description="Cleavage; by host" evidence="27">
    <location>
        <begin position="344"/>
        <end position="345"/>
    </location>
</feature>
<evidence type="ECO:0000256" key="14">
    <source>
        <dbReference type="ARBA" id="ARBA00022870"/>
    </source>
</evidence>
<keyword evidence="8 27" id="KW-0945">Host-virus interaction</keyword>
<comment type="function">
    <text evidence="27">Binds to sialic acid-containing receptors on the cell surface, bringing about the attachment of the virus particle to the cell. This attachment induces virion internalization either through clathrin-dependent endocytosis or through clathrin- and caveolin-independent pathway. Plays a major role in the determination of host range restriction and virulence. Class I viral fusion protein. Responsible for penetration of the virus into the cell cytoplasm by mediating the fusion of the membrane of the endocytosed virus particle with the endosomal membrane. Low pH in endosomes induces an irreversible conformational change in HA2, releasing the fusion hydrophobic peptide. Several trimers are required to form a competent fusion pore.</text>
</comment>
<name>E6XUC5_9INFA</name>
<dbReference type="GO" id="GO:0075512">
    <property type="term" value="P:clathrin-dependent endocytosis of virus by host cell"/>
    <property type="evidence" value="ECO:0007669"/>
    <property type="project" value="UniProtKB-UniRule"/>
</dbReference>
<feature type="disulfide bond" evidence="27">
    <location>
        <begin position="296"/>
        <end position="320"/>
    </location>
</feature>
<dbReference type="EMBL" id="CY077889">
    <property type="protein sequence ID" value="ADT79108.1"/>
    <property type="molecule type" value="Viral_cRNA"/>
</dbReference>
<keyword evidence="21 27" id="KW-0325">Glycoprotein</keyword>
<keyword evidence="10 27" id="KW-0812">Transmembrane</keyword>
<organism evidence="29">
    <name type="scientific">Influenza A virus</name>
    <name type="common">A/Liverpool/1951(H1N1)</name>
    <dbReference type="NCBI Taxonomy" id="936092"/>
    <lineage>
        <taxon>Viruses</taxon>
        <taxon>Riboviria</taxon>
        <taxon>Orthornavirae</taxon>
        <taxon>Negarnaviricota</taxon>
        <taxon>Polyploviricotina</taxon>
        <taxon>Insthoviricetes</taxon>
        <taxon>Articulavirales</taxon>
        <taxon>Orthomyxoviridae</taxon>
        <taxon>Alphainfluenzavirus</taxon>
        <taxon>Alphainfluenzavirus influenzae</taxon>
        <taxon>Influenza A virus</taxon>
    </lineage>
</organism>
<dbReference type="FunFam" id="3.90.20.10:FF:000002">
    <property type="entry name" value="Hemagglutinin"/>
    <property type="match status" value="1"/>
</dbReference>
<feature type="lipid moiety-binding region" description="S-palmitoyl cysteine; by host" evidence="27">
    <location>
        <position position="562"/>
    </location>
</feature>
<feature type="lipid moiety-binding region" description="S-palmitoyl cysteine; by host" evidence="27">
    <location>
        <position position="555"/>
    </location>
</feature>
<dbReference type="Proteomes" id="UP001373649">
    <property type="component" value="Genome"/>
</dbReference>
<dbReference type="GO" id="GO:0019064">
    <property type="term" value="P:fusion of virus membrane with host plasma membrane"/>
    <property type="evidence" value="ECO:0007669"/>
    <property type="project" value="InterPro"/>
</dbReference>
<keyword evidence="12 27" id="KW-1161">Viral attachment to host cell</keyword>
<keyword evidence="6 27" id="KW-0348">Hemagglutinin</keyword>
<dbReference type="GO" id="GO:0020002">
    <property type="term" value="C:host cell plasma membrane"/>
    <property type="evidence" value="ECO:0007669"/>
    <property type="project" value="UniProtKB-SubCell"/>
</dbReference>
<dbReference type="InterPro" id="IPR013828">
    <property type="entry name" value="Hemagglutn_HA1_a/b_dom_sf"/>
</dbReference>
<dbReference type="Gene3D" id="2.10.77.10">
    <property type="entry name" value="Hemagglutinin Chain A, Domain 2"/>
    <property type="match status" value="1"/>
</dbReference>
<evidence type="ECO:0000256" key="18">
    <source>
        <dbReference type="ARBA" id="ARBA00023136"/>
    </source>
</evidence>
<dbReference type="GO" id="GO:0019062">
    <property type="term" value="P:virion attachment to host cell"/>
    <property type="evidence" value="ECO:0007669"/>
    <property type="project" value="UniProtKB-KW"/>
</dbReference>
<dbReference type="SUPFAM" id="SSF58064">
    <property type="entry name" value="Influenza hemagglutinin (stalk)"/>
    <property type="match status" value="1"/>
</dbReference>